<reference evidence="2 3" key="1">
    <citation type="submission" date="2020-07" db="EMBL/GenBank/DDBJ databases">
        <title>Sequencing the genomes of 1000 actinobacteria strains.</title>
        <authorList>
            <person name="Klenk H.-P."/>
        </authorList>
    </citation>
    <scope>NUCLEOTIDE SEQUENCE [LARGE SCALE GENOMIC DNA]</scope>
    <source>
        <strain evidence="2 3">DSM 104006</strain>
    </source>
</reference>
<evidence type="ECO:0000313" key="2">
    <source>
        <dbReference type="EMBL" id="NYI90165.1"/>
    </source>
</evidence>
<feature type="repeat" description="WD" evidence="1">
    <location>
        <begin position="138"/>
        <end position="172"/>
    </location>
</feature>
<dbReference type="AlphaFoldDB" id="A0A853B5S5"/>
<sequence length="172" mass="17943">MRPTVRAWNLAGTATVLSVRPDGYGHALAFAPDGRTLATSGGLDGSGQLIDLATGASTTFTGHGGGIEVLAYSPDGTLASGSVDSTIRLWRDPVLTLEPRASYVTALAFSPDGTTLATSSERAVRLWDPASGRHRATLFGPEEHVTQLAFSPDGRTLVAAGHDGAVRWWELG</sequence>
<gene>
    <name evidence="2" type="ORF">HNR02_003488</name>
</gene>
<dbReference type="InterPro" id="IPR015943">
    <property type="entry name" value="WD40/YVTN_repeat-like_dom_sf"/>
</dbReference>
<evidence type="ECO:0000313" key="3">
    <source>
        <dbReference type="Proteomes" id="UP000549616"/>
    </source>
</evidence>
<dbReference type="PANTHER" id="PTHR19879:SF9">
    <property type="entry name" value="TRANSCRIPTION INITIATION FACTOR TFIID SUBUNIT 5"/>
    <property type="match status" value="1"/>
</dbReference>
<protein>
    <submittedName>
        <fullName evidence="2">WD40 repeat protein</fullName>
    </submittedName>
</protein>
<dbReference type="PANTHER" id="PTHR19879">
    <property type="entry name" value="TRANSCRIPTION INITIATION FACTOR TFIID"/>
    <property type="match status" value="1"/>
</dbReference>
<proteinExistence type="predicted"/>
<dbReference type="InterPro" id="IPR011047">
    <property type="entry name" value="Quinoprotein_ADH-like_sf"/>
</dbReference>
<dbReference type="EMBL" id="JACCFK010000001">
    <property type="protein sequence ID" value="NYI90165.1"/>
    <property type="molecule type" value="Genomic_DNA"/>
</dbReference>
<keyword evidence="3" id="KW-1185">Reference proteome</keyword>
<dbReference type="SUPFAM" id="SSF50998">
    <property type="entry name" value="Quinoprotein alcohol dehydrogenase-like"/>
    <property type="match status" value="1"/>
</dbReference>
<dbReference type="SMART" id="SM00320">
    <property type="entry name" value="WD40"/>
    <property type="match status" value="4"/>
</dbReference>
<dbReference type="PROSITE" id="PS50082">
    <property type="entry name" value="WD_REPEATS_2"/>
    <property type="match status" value="3"/>
</dbReference>
<keyword evidence="1" id="KW-0853">WD repeat</keyword>
<accession>A0A853B5S5</accession>
<feature type="repeat" description="WD" evidence="1">
    <location>
        <begin position="60"/>
        <end position="90"/>
    </location>
</feature>
<dbReference type="Gene3D" id="2.130.10.10">
    <property type="entry name" value="YVTN repeat-like/Quinoprotein amine dehydrogenase"/>
    <property type="match status" value="2"/>
</dbReference>
<dbReference type="PROSITE" id="PS50294">
    <property type="entry name" value="WD_REPEATS_REGION"/>
    <property type="match status" value="2"/>
</dbReference>
<feature type="repeat" description="WD" evidence="1">
    <location>
        <begin position="97"/>
        <end position="137"/>
    </location>
</feature>
<name>A0A853B5S5_9PSEU</name>
<dbReference type="RefSeq" id="WP_179774213.1">
    <property type="nucleotide sequence ID" value="NZ_JACCFK010000001.1"/>
</dbReference>
<dbReference type="Proteomes" id="UP000549616">
    <property type="component" value="Unassembled WGS sequence"/>
</dbReference>
<comment type="caution">
    <text evidence="2">The sequence shown here is derived from an EMBL/GenBank/DDBJ whole genome shotgun (WGS) entry which is preliminary data.</text>
</comment>
<dbReference type="Pfam" id="PF00400">
    <property type="entry name" value="WD40"/>
    <property type="match status" value="4"/>
</dbReference>
<dbReference type="InterPro" id="IPR001680">
    <property type="entry name" value="WD40_rpt"/>
</dbReference>
<organism evidence="2 3">
    <name type="scientific">Amycolatopsis endophytica</name>
    <dbReference type="NCBI Taxonomy" id="860233"/>
    <lineage>
        <taxon>Bacteria</taxon>
        <taxon>Bacillati</taxon>
        <taxon>Actinomycetota</taxon>
        <taxon>Actinomycetes</taxon>
        <taxon>Pseudonocardiales</taxon>
        <taxon>Pseudonocardiaceae</taxon>
        <taxon>Amycolatopsis</taxon>
    </lineage>
</organism>
<evidence type="ECO:0000256" key="1">
    <source>
        <dbReference type="PROSITE-ProRule" id="PRU00221"/>
    </source>
</evidence>